<dbReference type="Gene3D" id="2.10.60.10">
    <property type="entry name" value="CD59"/>
    <property type="match status" value="1"/>
</dbReference>
<dbReference type="SUPFAM" id="SSF53300">
    <property type="entry name" value="vWA-like"/>
    <property type="match status" value="1"/>
</dbReference>
<dbReference type="PANTHER" id="PTHR24020">
    <property type="entry name" value="COLLAGEN ALPHA"/>
    <property type="match status" value="1"/>
</dbReference>
<dbReference type="PANTHER" id="PTHR24020:SF84">
    <property type="entry name" value="VWFA DOMAIN-CONTAINING PROTEIN"/>
    <property type="match status" value="1"/>
</dbReference>
<sequence length="365" mass="40545">MFITGCIHNPIDVVFVLDGSGSVGPNRFGLFKLFVQKLVLQLNVGENGTRVAVMQLGDTKETKFEFGINNYSDVSMLLLAIKNIKYQYGRLQKTEIALRLAETEVFNDEDTTDRPWAKNVVVLIAEGPSSTYPVTNVLQEANHLKKSGVQLVTIGVVQSSSDATKLAATPVPAKVITSVLVKTMTIWMTSYVAAPAICKTSIAPTKSSFIKTMPTSSMVNQLEEPTVVEKEEKKKKKTFRKVFSGKLLKCFTCNYDDEVAKEFSIDCERLECAPDETYCADAILEHAGRKFVRKRCATGQFCNSTAEQCVGEFQHNAEYTHCSVTCCADEFCNPYSHASYIIASVYMKFLLAFVVLLVRLIVDNH</sequence>
<comment type="caution">
    <text evidence="1">The sequence shown here is derived from an EMBL/GenBank/DDBJ whole genome shotgun (WGS) entry which is preliminary data.</text>
</comment>
<keyword evidence="2" id="KW-1185">Reference proteome</keyword>
<protein>
    <submittedName>
        <fullName evidence="1">Uncharacterized protein</fullName>
    </submittedName>
</protein>
<evidence type="ECO:0000313" key="1">
    <source>
        <dbReference type="EMBL" id="CAB3984480.1"/>
    </source>
</evidence>
<reference evidence="1" key="1">
    <citation type="submission" date="2020-04" db="EMBL/GenBank/DDBJ databases">
        <authorList>
            <person name="Alioto T."/>
            <person name="Alioto T."/>
            <person name="Gomez Garrido J."/>
        </authorList>
    </citation>
    <scope>NUCLEOTIDE SEQUENCE</scope>
    <source>
        <strain evidence="1">A484AB</strain>
    </source>
</reference>
<dbReference type="Proteomes" id="UP001152795">
    <property type="component" value="Unassembled WGS sequence"/>
</dbReference>
<organism evidence="1 2">
    <name type="scientific">Paramuricea clavata</name>
    <name type="common">Red gorgonian</name>
    <name type="synonym">Violescent sea-whip</name>
    <dbReference type="NCBI Taxonomy" id="317549"/>
    <lineage>
        <taxon>Eukaryota</taxon>
        <taxon>Metazoa</taxon>
        <taxon>Cnidaria</taxon>
        <taxon>Anthozoa</taxon>
        <taxon>Octocorallia</taxon>
        <taxon>Malacalcyonacea</taxon>
        <taxon>Plexauridae</taxon>
        <taxon>Paramuricea</taxon>
    </lineage>
</organism>
<dbReference type="InterPro" id="IPR002035">
    <property type="entry name" value="VWF_A"/>
</dbReference>
<dbReference type="CDD" id="cd01450">
    <property type="entry name" value="vWFA_subfamily_ECM"/>
    <property type="match status" value="1"/>
</dbReference>
<accession>A0A7D9HGI3</accession>
<gene>
    <name evidence="1" type="ORF">PACLA_8A026461</name>
</gene>
<dbReference type="Pfam" id="PF00092">
    <property type="entry name" value="VWA"/>
    <property type="match status" value="1"/>
</dbReference>
<dbReference type="InterPro" id="IPR045860">
    <property type="entry name" value="Snake_toxin-like_sf"/>
</dbReference>
<dbReference type="EMBL" id="CACRXK020000744">
    <property type="protein sequence ID" value="CAB3984480.1"/>
    <property type="molecule type" value="Genomic_DNA"/>
</dbReference>
<dbReference type="PRINTS" id="PR00453">
    <property type="entry name" value="VWFADOMAIN"/>
</dbReference>
<dbReference type="SUPFAM" id="SSF57302">
    <property type="entry name" value="Snake toxin-like"/>
    <property type="match status" value="1"/>
</dbReference>
<dbReference type="OrthoDB" id="687730at2759"/>
<evidence type="ECO:0000313" key="2">
    <source>
        <dbReference type="Proteomes" id="UP001152795"/>
    </source>
</evidence>
<dbReference type="InterPro" id="IPR036465">
    <property type="entry name" value="vWFA_dom_sf"/>
</dbReference>
<proteinExistence type="predicted"/>
<dbReference type="SMART" id="SM00327">
    <property type="entry name" value="VWA"/>
    <property type="match status" value="1"/>
</dbReference>
<dbReference type="Gene3D" id="3.40.50.410">
    <property type="entry name" value="von Willebrand factor, type A domain"/>
    <property type="match status" value="1"/>
</dbReference>
<dbReference type="InterPro" id="IPR050525">
    <property type="entry name" value="ECM_Assembly_Org"/>
</dbReference>
<name>A0A7D9HGI3_PARCT</name>
<dbReference type="PROSITE" id="PS50234">
    <property type="entry name" value="VWFA"/>
    <property type="match status" value="1"/>
</dbReference>
<dbReference type="AlphaFoldDB" id="A0A7D9HGI3"/>